<organism evidence="1 2">
    <name type="scientific">Parelaphostrongylus tenuis</name>
    <name type="common">Meningeal worm</name>
    <dbReference type="NCBI Taxonomy" id="148309"/>
    <lineage>
        <taxon>Eukaryota</taxon>
        <taxon>Metazoa</taxon>
        <taxon>Ecdysozoa</taxon>
        <taxon>Nematoda</taxon>
        <taxon>Chromadorea</taxon>
        <taxon>Rhabditida</taxon>
        <taxon>Rhabditina</taxon>
        <taxon>Rhabditomorpha</taxon>
        <taxon>Strongyloidea</taxon>
        <taxon>Metastrongylidae</taxon>
        <taxon>Parelaphostrongylus</taxon>
    </lineage>
</organism>
<name>A0AAD5MY93_PARTN</name>
<gene>
    <name evidence="1" type="ORF">KIN20_009828</name>
</gene>
<proteinExistence type="predicted"/>
<evidence type="ECO:0000313" key="2">
    <source>
        <dbReference type="Proteomes" id="UP001196413"/>
    </source>
</evidence>
<evidence type="ECO:0000313" key="1">
    <source>
        <dbReference type="EMBL" id="KAJ1353234.1"/>
    </source>
</evidence>
<sequence>MKDRFLIEPYDTSEKRDVMFEQIQRQRHIKPAAPIRIVDVIGIDIADFDAEELCELDAMFQNWQLSVRDLVVTSRIRDTNLSKHKKLRLHDESERSNVVLECVKEERSPIYVNQENVEVQYESDQLQYEMADYKEH</sequence>
<dbReference type="Proteomes" id="UP001196413">
    <property type="component" value="Unassembled WGS sequence"/>
</dbReference>
<accession>A0AAD5MY93</accession>
<reference evidence="1" key="1">
    <citation type="submission" date="2021-06" db="EMBL/GenBank/DDBJ databases">
        <title>Parelaphostrongylus tenuis whole genome reference sequence.</title>
        <authorList>
            <person name="Garwood T.J."/>
            <person name="Larsen P.A."/>
            <person name="Fountain-Jones N.M."/>
            <person name="Garbe J.R."/>
            <person name="Macchietto M.G."/>
            <person name="Kania S.A."/>
            <person name="Gerhold R.W."/>
            <person name="Richards J.E."/>
            <person name="Wolf T.M."/>
        </authorList>
    </citation>
    <scope>NUCLEOTIDE SEQUENCE</scope>
    <source>
        <strain evidence="1">MNPRO001-30</strain>
        <tissue evidence="1">Meninges</tissue>
    </source>
</reference>
<comment type="caution">
    <text evidence="1">The sequence shown here is derived from an EMBL/GenBank/DDBJ whole genome shotgun (WGS) entry which is preliminary data.</text>
</comment>
<keyword evidence="2" id="KW-1185">Reference proteome</keyword>
<dbReference type="EMBL" id="JAHQIW010001649">
    <property type="protein sequence ID" value="KAJ1353234.1"/>
    <property type="molecule type" value="Genomic_DNA"/>
</dbReference>
<dbReference type="AlphaFoldDB" id="A0AAD5MY93"/>
<protein>
    <submittedName>
        <fullName evidence="1">Uncharacterized protein</fullName>
    </submittedName>
</protein>